<gene>
    <name evidence="3" type="ORF">KOW79_013793</name>
</gene>
<evidence type="ECO:0000313" key="4">
    <source>
        <dbReference type="Proteomes" id="UP000824219"/>
    </source>
</evidence>
<feature type="compositionally biased region" description="Low complexity" evidence="1">
    <location>
        <begin position="359"/>
        <end position="373"/>
    </location>
</feature>
<sequence>MSPADKRRLACISVLAIVLFFIVLTCIPTYLYILFFFVVTYAVCYYKVEEFQLFERLGLNPRRGLTVPTALRRWLPSRAFTGVPAAGRNKTRSNKSDVRNSLVSPSDRSFSNSVYRQDATFSDSVFSPRSILMGSYLGKAESPSGAGRPAGSSGANPREQLRERLVRPNHGAPTPNRRLSFGDPVGASGRFTITPQRHYPLQQIGTSPVGVFPPAQWDGFRKKSVLTQRNTPMHSPVTVKIARPDNTIRLSFFDQLNSAGAVTSPGFEARADPCSKETVMSVLRASRKREDDDDEDERAHEAGQKSKRRRNDSNGSSQSVFETLLANGVPSQIVPKPGSLKRGMNVSVLEESMVKRSRTSSISSVSGCPVSCGTPGSDRNPIRSSYSSSRGYPQRRLASNLSSSPLVSPGISQSQTPERAAKKPREEDAASPNSLSALNSDKTATETASGSGKCTPMPDPPVTLRSDSGGSSGKRKRKIQLVSVCRSDQISLPPPPELGYTVTVKDLDMEKKATLTQIQKVLEDPEPEKPSCVPYSSSPAAPSVGMFSQVVSLPSATNAPVESTTSLASLTTPAAGLPPASLPPASTAVSTPAPAPTIDLTVISSSPVSAAPVQTVAPSAPTTSITVATPVANPLLESLKNMKSNSLISLSSSAAATTAAKSVAAQAPSSTALSFGPVKSEPAIATPQPTVSTAPSSVPSAFAQILAQPIPFSSTTLNLGAGSPFGVRASASTTSTPTTSAPTAPTTSAQPASSTANPTPSVFKPIFGPVMTTPASAAEVKPTQTTFKPIFGNTFNQTASSASSVPAAQSSTSLFGGGANTQSVFSSVPSSVPNTQSPSQSLFGSQTNSQPVAASVSTSSTQNPTPALFGGLTNSHTMAASVSSNSNTQNSTASLFAGLSNSQPMATSVLSSSSTQNPASSLFCGPTSSQPMAASVLSSSSSTQNSTPSLFASWNTTKSNFQFGGSSSTATSSGISTSTTTTNCTNTTLQFGALKPAPAATPAAPQNTFTFGQSPATTTSFTGFGMANNTTPMTSNTPATQATFGSSVFSASTCFTNSPAPAPAPTPVKPFTFGGSVGGGAAVTPLPFGTPASTAAPTFGNSTQSAFGGASTGFAFGNTSALPVSAASMPAPTFTFGAAPATPQNSATSGGFNFTAALSGAQFGTPTPAAQNQGFSFGAGNTDNKPAFGSSTPAFGTASGSIPFGSPGTPVGGFGASAFGTPSATFSIGAGSKTSSSRQRLQARRQHTRKK</sequence>
<keyword evidence="2" id="KW-0812">Transmembrane</keyword>
<feature type="region of interest" description="Disordered" evidence="1">
    <location>
        <begin position="356"/>
        <end position="477"/>
    </location>
</feature>
<dbReference type="OrthoDB" id="6510268at2759"/>
<evidence type="ECO:0000256" key="2">
    <source>
        <dbReference type="SAM" id="Phobius"/>
    </source>
</evidence>
<protein>
    <submittedName>
        <fullName evidence="3">Uncharacterized protein</fullName>
    </submittedName>
</protein>
<feature type="compositionally biased region" description="Polar residues" evidence="1">
    <location>
        <begin position="441"/>
        <end position="452"/>
    </location>
</feature>
<feature type="compositionally biased region" description="Low complexity" evidence="1">
    <location>
        <begin position="729"/>
        <end position="760"/>
    </location>
</feature>
<dbReference type="GO" id="GO:0005643">
    <property type="term" value="C:nuclear pore"/>
    <property type="evidence" value="ECO:0007669"/>
    <property type="project" value="TreeGrafter"/>
</dbReference>
<proteinExistence type="predicted"/>
<keyword evidence="2" id="KW-0472">Membrane</keyword>
<name>A0A9D3SFL2_9TELE</name>
<keyword evidence="2" id="KW-1133">Transmembrane helix</keyword>
<dbReference type="GO" id="GO:0006606">
    <property type="term" value="P:protein import into nucleus"/>
    <property type="evidence" value="ECO:0007669"/>
    <property type="project" value="TreeGrafter"/>
</dbReference>
<dbReference type="InterPro" id="IPR026054">
    <property type="entry name" value="Nucleoporin"/>
</dbReference>
<feature type="region of interest" description="Disordered" evidence="1">
    <location>
        <begin position="284"/>
        <end position="318"/>
    </location>
</feature>
<feature type="region of interest" description="Disordered" evidence="1">
    <location>
        <begin position="826"/>
        <end position="872"/>
    </location>
</feature>
<dbReference type="GO" id="GO:0008139">
    <property type="term" value="F:nuclear localization sequence binding"/>
    <property type="evidence" value="ECO:0007669"/>
    <property type="project" value="TreeGrafter"/>
</dbReference>
<dbReference type="Pfam" id="PF15229">
    <property type="entry name" value="POM121"/>
    <property type="match status" value="1"/>
</dbReference>
<feature type="region of interest" description="Disordered" evidence="1">
    <location>
        <begin position="728"/>
        <end position="760"/>
    </location>
</feature>
<dbReference type="GO" id="GO:0006405">
    <property type="term" value="P:RNA export from nucleus"/>
    <property type="evidence" value="ECO:0007669"/>
    <property type="project" value="TreeGrafter"/>
</dbReference>
<organism evidence="3 4">
    <name type="scientific">Hemibagrus wyckioides</name>
    <dbReference type="NCBI Taxonomy" id="337641"/>
    <lineage>
        <taxon>Eukaryota</taxon>
        <taxon>Metazoa</taxon>
        <taxon>Chordata</taxon>
        <taxon>Craniata</taxon>
        <taxon>Vertebrata</taxon>
        <taxon>Euteleostomi</taxon>
        <taxon>Actinopterygii</taxon>
        <taxon>Neopterygii</taxon>
        <taxon>Teleostei</taxon>
        <taxon>Ostariophysi</taxon>
        <taxon>Siluriformes</taxon>
        <taxon>Bagridae</taxon>
        <taxon>Hemibagrus</taxon>
    </lineage>
</organism>
<feature type="transmembrane region" description="Helical" evidence="2">
    <location>
        <begin position="12"/>
        <end position="43"/>
    </location>
</feature>
<feature type="compositionally biased region" description="Basic and acidic residues" evidence="1">
    <location>
        <begin position="419"/>
        <end position="428"/>
    </location>
</feature>
<dbReference type="PANTHER" id="PTHR23193">
    <property type="entry name" value="NUCLEAR PORE COMPLEX PROTEIN NUP"/>
    <property type="match status" value="1"/>
</dbReference>
<feature type="compositionally biased region" description="Low complexity" evidence="1">
    <location>
        <begin position="140"/>
        <end position="155"/>
    </location>
</feature>
<feature type="compositionally biased region" description="Polar residues" evidence="1">
    <location>
        <begin position="834"/>
        <end position="865"/>
    </location>
</feature>
<accession>A0A9D3SFL2</accession>
<feature type="compositionally biased region" description="Basic residues" evidence="1">
    <location>
        <begin position="1241"/>
        <end position="1251"/>
    </location>
</feature>
<feature type="region of interest" description="Disordered" evidence="1">
    <location>
        <begin position="85"/>
        <end position="110"/>
    </location>
</feature>
<dbReference type="GO" id="GO:0017056">
    <property type="term" value="F:structural constituent of nuclear pore"/>
    <property type="evidence" value="ECO:0007669"/>
    <property type="project" value="TreeGrafter"/>
</dbReference>
<feature type="compositionally biased region" description="Low complexity" evidence="1">
    <location>
        <begin position="430"/>
        <end position="440"/>
    </location>
</feature>
<dbReference type="PANTHER" id="PTHR23193:SF5">
    <property type="entry name" value="NUCLEAR ENVELOPE PORE MEMBRANE PROTEIN POM 121C-RELATED"/>
    <property type="match status" value="1"/>
</dbReference>
<dbReference type="EMBL" id="JAHKSW010000016">
    <property type="protein sequence ID" value="KAG7322447.1"/>
    <property type="molecule type" value="Genomic_DNA"/>
</dbReference>
<dbReference type="AlphaFoldDB" id="A0A9D3SFL2"/>
<evidence type="ECO:0000313" key="3">
    <source>
        <dbReference type="EMBL" id="KAG7322447.1"/>
    </source>
</evidence>
<keyword evidence="4" id="KW-1185">Reference proteome</keyword>
<feature type="compositionally biased region" description="Polar residues" evidence="1">
    <location>
        <begin position="382"/>
        <end position="417"/>
    </location>
</feature>
<feature type="region of interest" description="Disordered" evidence="1">
    <location>
        <begin position="139"/>
        <end position="158"/>
    </location>
</feature>
<evidence type="ECO:0000256" key="1">
    <source>
        <dbReference type="SAM" id="MobiDB-lite"/>
    </source>
</evidence>
<feature type="region of interest" description="Disordered" evidence="1">
    <location>
        <begin position="1225"/>
        <end position="1251"/>
    </location>
</feature>
<comment type="caution">
    <text evidence="3">The sequence shown here is derived from an EMBL/GenBank/DDBJ whole genome shotgun (WGS) entry which is preliminary data.</text>
</comment>
<reference evidence="3 4" key="1">
    <citation type="submission" date="2021-06" db="EMBL/GenBank/DDBJ databases">
        <title>Chromosome-level genome assembly of the red-tail catfish (Hemibagrus wyckioides).</title>
        <authorList>
            <person name="Shao F."/>
        </authorList>
    </citation>
    <scope>NUCLEOTIDE SEQUENCE [LARGE SCALE GENOMIC DNA]</scope>
    <source>
        <strain evidence="3">EC202008001</strain>
        <tissue evidence="3">Blood</tissue>
    </source>
</reference>
<dbReference type="Proteomes" id="UP000824219">
    <property type="component" value="Linkage Group LG16"/>
</dbReference>
<feature type="compositionally biased region" description="Polar residues" evidence="1">
    <location>
        <begin position="99"/>
        <end position="110"/>
    </location>
</feature>